<evidence type="ECO:0000313" key="1">
    <source>
        <dbReference type="EMBL" id="KAF7812302.1"/>
    </source>
</evidence>
<comment type="caution">
    <text evidence="1">The sequence shown here is derived from an EMBL/GenBank/DDBJ whole genome shotgun (WGS) entry which is preliminary data.</text>
</comment>
<name>A0A834W7T9_9FABA</name>
<keyword evidence="2" id="KW-1185">Reference proteome</keyword>
<reference evidence="1" key="1">
    <citation type="submission" date="2020-09" db="EMBL/GenBank/DDBJ databases">
        <title>Genome-Enabled Discovery of Anthraquinone Biosynthesis in Senna tora.</title>
        <authorList>
            <person name="Kang S.-H."/>
            <person name="Pandey R.P."/>
            <person name="Lee C.-M."/>
            <person name="Sim J.-S."/>
            <person name="Jeong J.-T."/>
            <person name="Choi B.-S."/>
            <person name="Jung M."/>
            <person name="Ginzburg D."/>
            <person name="Zhao K."/>
            <person name="Won S.Y."/>
            <person name="Oh T.-J."/>
            <person name="Yu Y."/>
            <person name="Kim N.-H."/>
            <person name="Lee O.R."/>
            <person name="Lee T.-H."/>
            <person name="Bashyal P."/>
            <person name="Kim T.-S."/>
            <person name="Lee W.-H."/>
            <person name="Kawkins C."/>
            <person name="Kim C.-K."/>
            <person name="Kim J.S."/>
            <person name="Ahn B.O."/>
            <person name="Rhee S.Y."/>
            <person name="Sohng J.K."/>
        </authorList>
    </citation>
    <scope>NUCLEOTIDE SEQUENCE</scope>
    <source>
        <tissue evidence="1">Leaf</tissue>
    </source>
</reference>
<dbReference type="AlphaFoldDB" id="A0A834W7T9"/>
<evidence type="ECO:0000313" key="2">
    <source>
        <dbReference type="Proteomes" id="UP000634136"/>
    </source>
</evidence>
<dbReference type="EMBL" id="JAAIUW010000010">
    <property type="protein sequence ID" value="KAF7812302.1"/>
    <property type="molecule type" value="Genomic_DNA"/>
</dbReference>
<protein>
    <submittedName>
        <fullName evidence="1">Uncharacterized protein</fullName>
    </submittedName>
</protein>
<gene>
    <name evidence="1" type="ORF">G2W53_033278</name>
</gene>
<organism evidence="1 2">
    <name type="scientific">Senna tora</name>
    <dbReference type="NCBI Taxonomy" id="362788"/>
    <lineage>
        <taxon>Eukaryota</taxon>
        <taxon>Viridiplantae</taxon>
        <taxon>Streptophyta</taxon>
        <taxon>Embryophyta</taxon>
        <taxon>Tracheophyta</taxon>
        <taxon>Spermatophyta</taxon>
        <taxon>Magnoliopsida</taxon>
        <taxon>eudicotyledons</taxon>
        <taxon>Gunneridae</taxon>
        <taxon>Pentapetalae</taxon>
        <taxon>rosids</taxon>
        <taxon>fabids</taxon>
        <taxon>Fabales</taxon>
        <taxon>Fabaceae</taxon>
        <taxon>Caesalpinioideae</taxon>
        <taxon>Cassia clade</taxon>
        <taxon>Senna</taxon>
    </lineage>
</organism>
<sequence length="69" mass="7647">MAPRNQLISAINPLSDNLSVKVRVLRLWFMPPYNNNGPSSASNGVQIQMVICDRENSTNVNGVTITYLL</sequence>
<dbReference type="Proteomes" id="UP000634136">
    <property type="component" value="Unassembled WGS sequence"/>
</dbReference>
<accession>A0A834W7T9</accession>
<proteinExistence type="predicted"/>